<evidence type="ECO:0000259" key="1">
    <source>
        <dbReference type="Pfam" id="PF12146"/>
    </source>
</evidence>
<comment type="caution">
    <text evidence="2">The sequence shown here is derived from an EMBL/GenBank/DDBJ whole genome shotgun (WGS) entry which is preliminary data.</text>
</comment>
<sequence>MWKWEAEGQPKAVVVIIHSAYEHHRRYAWLIEKLRVAGFHVIAGDLPGHGAESKTKKIHDEDLKDYEKFIKLMIYEATQYNLPTFILGHGMGATFAMHAVGKFKYEIAGAIMTSPWLHLQHQQSKMATALKGVSKIAGGIKMRHEIDARLLSRSYEFYMEEKDDPYYNPSVTVRWYHELQQFMKAIYQVEDRFKDIPVLMMNGKSDKITDVAYNRKWLEKQKLSEYHYKEWDQCYHDLFQEPERELIYQYVEDFILNRLRTIGYIV</sequence>
<evidence type="ECO:0000313" key="2">
    <source>
        <dbReference type="EMBL" id="STX10374.1"/>
    </source>
</evidence>
<organism evidence="2 4">
    <name type="scientific">Kurthia zopfii</name>
    <dbReference type="NCBI Taxonomy" id="1650"/>
    <lineage>
        <taxon>Bacteria</taxon>
        <taxon>Bacillati</taxon>
        <taxon>Bacillota</taxon>
        <taxon>Bacilli</taxon>
        <taxon>Bacillales</taxon>
        <taxon>Caryophanaceae</taxon>
        <taxon>Kurthia</taxon>
    </lineage>
</organism>
<dbReference type="InterPro" id="IPR022742">
    <property type="entry name" value="Hydrolase_4"/>
</dbReference>
<dbReference type="EC" id="3.1.1.-" evidence="2"/>
<proteinExistence type="predicted"/>
<dbReference type="RefSeq" id="WP_109350484.1">
    <property type="nucleotide sequence ID" value="NZ_BJUE01000049.1"/>
</dbReference>
<keyword evidence="2" id="KW-0378">Hydrolase</keyword>
<reference evidence="3 5" key="2">
    <citation type="submission" date="2019-03" db="EMBL/GenBank/DDBJ databases">
        <title>Genomic Encyclopedia of Type Strains, Phase IV (KMG-IV): sequencing the most valuable type-strain genomes for metagenomic binning, comparative biology and taxonomic classification.</title>
        <authorList>
            <person name="Goeker M."/>
        </authorList>
    </citation>
    <scope>NUCLEOTIDE SEQUENCE [LARGE SCALE GENOMIC DNA]</scope>
    <source>
        <strain evidence="3 5">DSM 20580</strain>
    </source>
</reference>
<protein>
    <submittedName>
        <fullName evidence="3">Lysophospholipase</fullName>
    </submittedName>
    <submittedName>
        <fullName evidence="2">Phospholipase ytpA</fullName>
        <ecNumber evidence="2">3.1.1.-</ecNumber>
    </submittedName>
</protein>
<accession>A0A2U3AAC6</accession>
<dbReference type="InterPro" id="IPR000073">
    <property type="entry name" value="AB_hydrolase_1"/>
</dbReference>
<dbReference type="PANTHER" id="PTHR11614">
    <property type="entry name" value="PHOSPHOLIPASE-RELATED"/>
    <property type="match status" value="1"/>
</dbReference>
<dbReference type="SUPFAM" id="SSF53474">
    <property type="entry name" value="alpha/beta-Hydrolases"/>
    <property type="match status" value="1"/>
</dbReference>
<dbReference type="Gene3D" id="3.40.50.1820">
    <property type="entry name" value="alpha/beta hydrolase"/>
    <property type="match status" value="1"/>
</dbReference>
<evidence type="ECO:0000313" key="5">
    <source>
        <dbReference type="Proteomes" id="UP000294641"/>
    </source>
</evidence>
<dbReference type="Proteomes" id="UP000254330">
    <property type="component" value="Unassembled WGS sequence"/>
</dbReference>
<name>A0A2U3AAC6_9BACL</name>
<reference evidence="2 4" key="1">
    <citation type="submission" date="2018-06" db="EMBL/GenBank/DDBJ databases">
        <authorList>
            <consortium name="Pathogen Informatics"/>
            <person name="Doyle S."/>
        </authorList>
    </citation>
    <scope>NUCLEOTIDE SEQUENCE [LARGE SCALE GENOMIC DNA]</scope>
    <source>
        <strain evidence="2 4">NCTC10597</strain>
    </source>
</reference>
<evidence type="ECO:0000313" key="4">
    <source>
        <dbReference type="Proteomes" id="UP000254330"/>
    </source>
</evidence>
<dbReference type="Pfam" id="PF12146">
    <property type="entry name" value="Hydrolase_4"/>
    <property type="match status" value="1"/>
</dbReference>
<dbReference type="InterPro" id="IPR051044">
    <property type="entry name" value="MAG_DAG_Lipase"/>
</dbReference>
<dbReference type="GO" id="GO:0016787">
    <property type="term" value="F:hydrolase activity"/>
    <property type="evidence" value="ECO:0007669"/>
    <property type="project" value="UniProtKB-KW"/>
</dbReference>
<dbReference type="AlphaFoldDB" id="A0A2U3AAC6"/>
<dbReference type="Proteomes" id="UP000294641">
    <property type="component" value="Unassembled WGS sequence"/>
</dbReference>
<keyword evidence="5" id="KW-1185">Reference proteome</keyword>
<dbReference type="OrthoDB" id="9806902at2"/>
<feature type="domain" description="Serine aminopeptidase S33" evidence="1">
    <location>
        <begin position="9"/>
        <end position="243"/>
    </location>
</feature>
<dbReference type="PRINTS" id="PR00111">
    <property type="entry name" value="ABHYDROLASE"/>
</dbReference>
<evidence type="ECO:0000313" key="3">
    <source>
        <dbReference type="EMBL" id="TDR34738.1"/>
    </source>
</evidence>
<dbReference type="InterPro" id="IPR029058">
    <property type="entry name" value="AB_hydrolase_fold"/>
</dbReference>
<dbReference type="EMBL" id="SNZG01000036">
    <property type="protein sequence ID" value="TDR34738.1"/>
    <property type="molecule type" value="Genomic_DNA"/>
</dbReference>
<dbReference type="EMBL" id="UGNP01000001">
    <property type="protein sequence ID" value="STX10374.1"/>
    <property type="molecule type" value="Genomic_DNA"/>
</dbReference>
<gene>
    <name evidence="2" type="primary">ytpA</name>
    <name evidence="3" type="ORF">DFR61_13623</name>
    <name evidence="2" type="ORF">NCTC10597_02096</name>
</gene>